<dbReference type="GO" id="GO:0003700">
    <property type="term" value="F:DNA-binding transcription factor activity"/>
    <property type="evidence" value="ECO:0007669"/>
    <property type="project" value="InterPro"/>
</dbReference>
<dbReference type="InterPro" id="IPR018062">
    <property type="entry name" value="HTH_AraC-typ_CS"/>
</dbReference>
<evidence type="ECO:0000259" key="4">
    <source>
        <dbReference type="PROSITE" id="PS01124"/>
    </source>
</evidence>
<dbReference type="SMART" id="SM00342">
    <property type="entry name" value="HTH_ARAC"/>
    <property type="match status" value="1"/>
</dbReference>
<evidence type="ECO:0000313" key="6">
    <source>
        <dbReference type="Proteomes" id="UP000199229"/>
    </source>
</evidence>
<dbReference type="OrthoDB" id="8334882at2"/>
<organism evidence="5 6">
    <name type="scientific">Methylobacterium gossipiicola</name>
    <dbReference type="NCBI Taxonomy" id="582675"/>
    <lineage>
        <taxon>Bacteria</taxon>
        <taxon>Pseudomonadati</taxon>
        <taxon>Pseudomonadota</taxon>
        <taxon>Alphaproteobacteria</taxon>
        <taxon>Hyphomicrobiales</taxon>
        <taxon>Methylobacteriaceae</taxon>
        <taxon>Methylobacterium</taxon>
    </lineage>
</organism>
<keyword evidence="3" id="KW-0804">Transcription</keyword>
<accession>A0A1I2WWV9</accession>
<dbReference type="EMBL" id="FOPM01000028">
    <property type="protein sequence ID" value="SFH05800.1"/>
    <property type="molecule type" value="Genomic_DNA"/>
</dbReference>
<keyword evidence="1" id="KW-0805">Transcription regulation</keyword>
<dbReference type="Proteomes" id="UP000199229">
    <property type="component" value="Unassembled WGS sequence"/>
</dbReference>
<dbReference type="InterPro" id="IPR050204">
    <property type="entry name" value="AraC_XylS_family_regulators"/>
</dbReference>
<evidence type="ECO:0000313" key="5">
    <source>
        <dbReference type="EMBL" id="SFH05800.1"/>
    </source>
</evidence>
<proteinExistence type="predicted"/>
<dbReference type="Gene3D" id="1.10.10.60">
    <property type="entry name" value="Homeodomain-like"/>
    <property type="match status" value="1"/>
</dbReference>
<dbReference type="PANTHER" id="PTHR46796">
    <property type="entry name" value="HTH-TYPE TRANSCRIPTIONAL ACTIVATOR RHAS-RELATED"/>
    <property type="match status" value="1"/>
</dbReference>
<name>A0A1I2WWV9_9HYPH</name>
<gene>
    <name evidence="5" type="ORF">SAMN05192565_12834</name>
</gene>
<keyword evidence="2 5" id="KW-0238">DNA-binding</keyword>
<evidence type="ECO:0000256" key="1">
    <source>
        <dbReference type="ARBA" id="ARBA00023015"/>
    </source>
</evidence>
<keyword evidence="6" id="KW-1185">Reference proteome</keyword>
<dbReference type="STRING" id="582675.SAMN05192565_12834"/>
<evidence type="ECO:0000256" key="2">
    <source>
        <dbReference type="ARBA" id="ARBA00023125"/>
    </source>
</evidence>
<dbReference type="AlphaFoldDB" id="A0A1I2WWV9"/>
<sequence length="255" mass="27385">MNEPAAAATLRPLWHVEGDQTFFAGRLTYNASHRHGAPVYLAGLYGTFRIRFDGMEWITCRTAFVPAGVAHELDCGGDPLGVFYREPDATPHALAALMPGAASIAGTLVATGGEILPLRALYEDRDACAWASAALADLAGFSLRRSRSDFDPRITRVMARLRDAEAGAPSAESLAGSVGLSSSRLQHLFTETVGVPVRRYRAWLRMRRAIATIIAGANFTGAAHAAGFADQAHFANDFRRTFGAPASRSLLGVRR</sequence>
<dbReference type="RefSeq" id="WP_091974750.1">
    <property type="nucleotide sequence ID" value="NZ_FOPM01000028.1"/>
</dbReference>
<reference evidence="6" key="1">
    <citation type="submission" date="2016-10" db="EMBL/GenBank/DDBJ databases">
        <authorList>
            <person name="Varghese N."/>
            <person name="Submissions S."/>
        </authorList>
    </citation>
    <scope>NUCLEOTIDE SEQUENCE [LARGE SCALE GENOMIC DNA]</scope>
    <source>
        <strain evidence="6">Gh-105</strain>
    </source>
</reference>
<feature type="domain" description="HTH araC/xylS-type" evidence="4">
    <location>
        <begin position="155"/>
        <end position="252"/>
    </location>
</feature>
<dbReference type="PROSITE" id="PS01124">
    <property type="entry name" value="HTH_ARAC_FAMILY_2"/>
    <property type="match status" value="1"/>
</dbReference>
<evidence type="ECO:0000256" key="3">
    <source>
        <dbReference type="ARBA" id="ARBA00023163"/>
    </source>
</evidence>
<dbReference type="InterPro" id="IPR018060">
    <property type="entry name" value="HTH_AraC"/>
</dbReference>
<dbReference type="Pfam" id="PF12833">
    <property type="entry name" value="HTH_18"/>
    <property type="match status" value="1"/>
</dbReference>
<dbReference type="GO" id="GO:0043565">
    <property type="term" value="F:sequence-specific DNA binding"/>
    <property type="evidence" value="ECO:0007669"/>
    <property type="project" value="InterPro"/>
</dbReference>
<dbReference type="PROSITE" id="PS00041">
    <property type="entry name" value="HTH_ARAC_FAMILY_1"/>
    <property type="match status" value="1"/>
</dbReference>
<protein>
    <submittedName>
        <fullName evidence="5">AraC-type DNA-binding protein</fullName>
    </submittedName>
</protein>